<dbReference type="EMBL" id="VSRR010000124">
    <property type="protein sequence ID" value="MPC10609.1"/>
    <property type="molecule type" value="Genomic_DNA"/>
</dbReference>
<evidence type="ECO:0000313" key="1">
    <source>
        <dbReference type="EMBL" id="MPC10609.1"/>
    </source>
</evidence>
<name>A0A5B7CM35_PORTR</name>
<keyword evidence="2" id="KW-1185">Reference proteome</keyword>
<accession>A0A5B7CM35</accession>
<comment type="caution">
    <text evidence="1">The sequence shown here is derived from an EMBL/GenBank/DDBJ whole genome shotgun (WGS) entry which is preliminary data.</text>
</comment>
<reference evidence="1 2" key="1">
    <citation type="submission" date="2019-05" db="EMBL/GenBank/DDBJ databases">
        <title>Another draft genome of Portunus trituberculatus and its Hox gene families provides insights of decapod evolution.</title>
        <authorList>
            <person name="Jeong J.-H."/>
            <person name="Song I."/>
            <person name="Kim S."/>
            <person name="Choi T."/>
            <person name="Kim D."/>
            <person name="Ryu S."/>
            <person name="Kim W."/>
        </authorList>
    </citation>
    <scope>NUCLEOTIDE SEQUENCE [LARGE SCALE GENOMIC DNA]</scope>
    <source>
        <tissue evidence="1">Muscle</tissue>
    </source>
</reference>
<protein>
    <submittedName>
        <fullName evidence="1">Uncharacterized protein</fullName>
    </submittedName>
</protein>
<proteinExistence type="predicted"/>
<sequence>MILYNNNVDHDYRGEEAAATTACEHESEAAAFYQEEPHPGASHCEMYAAAPPSAGIILAGL</sequence>
<dbReference type="AlphaFoldDB" id="A0A5B7CM35"/>
<evidence type="ECO:0000313" key="2">
    <source>
        <dbReference type="Proteomes" id="UP000324222"/>
    </source>
</evidence>
<organism evidence="1 2">
    <name type="scientific">Portunus trituberculatus</name>
    <name type="common">Swimming crab</name>
    <name type="synonym">Neptunus trituberculatus</name>
    <dbReference type="NCBI Taxonomy" id="210409"/>
    <lineage>
        <taxon>Eukaryota</taxon>
        <taxon>Metazoa</taxon>
        <taxon>Ecdysozoa</taxon>
        <taxon>Arthropoda</taxon>
        <taxon>Crustacea</taxon>
        <taxon>Multicrustacea</taxon>
        <taxon>Malacostraca</taxon>
        <taxon>Eumalacostraca</taxon>
        <taxon>Eucarida</taxon>
        <taxon>Decapoda</taxon>
        <taxon>Pleocyemata</taxon>
        <taxon>Brachyura</taxon>
        <taxon>Eubrachyura</taxon>
        <taxon>Portunoidea</taxon>
        <taxon>Portunidae</taxon>
        <taxon>Portuninae</taxon>
        <taxon>Portunus</taxon>
    </lineage>
</organism>
<gene>
    <name evidence="1" type="ORF">E2C01_003245</name>
</gene>
<dbReference type="Proteomes" id="UP000324222">
    <property type="component" value="Unassembled WGS sequence"/>
</dbReference>